<dbReference type="OrthoDB" id="5411776at2"/>
<dbReference type="Pfam" id="PF22691">
    <property type="entry name" value="Thiolase_C_1"/>
    <property type="match status" value="1"/>
</dbReference>
<evidence type="ECO:0000313" key="3">
    <source>
        <dbReference type="Proteomes" id="UP000427769"/>
    </source>
</evidence>
<dbReference type="InterPro" id="IPR055140">
    <property type="entry name" value="Thiolase_C_2"/>
</dbReference>
<dbReference type="InterPro" id="IPR016039">
    <property type="entry name" value="Thiolase-like"/>
</dbReference>
<reference evidence="2 3" key="1">
    <citation type="submission" date="2019-11" db="EMBL/GenBank/DDBJ databases">
        <title>Comparative genomics of hydrocarbon-degrading Desulfosarcina strains.</title>
        <authorList>
            <person name="Watanabe M."/>
            <person name="Kojima H."/>
            <person name="Fukui M."/>
        </authorList>
    </citation>
    <scope>NUCLEOTIDE SEQUENCE [LARGE SCALE GENOMIC DNA]</scope>
    <source>
        <strain evidence="2 3">PP31</strain>
    </source>
</reference>
<sequence length="382" mass="40210">MDKAAIVGVGMTAIEKNKVGDGFADMAWEAVNLALSDAGMSIDDIDNVVTTSNDFWDGRTISCMAVSDASGARDKNVSCVEGDGTFGAFYGLTRVLSGVYGTTLVTAHSKGSESVSSLITNAAFDPIYERSIGMDMISASALQASAYMHRTGTTPEQLARVSVKNHSNARHNPKAQLPLTIDVNDVLTSEMICDPLHKLDCSPVSDGCCALIIANEDRAKNAAKPPVWIRGAAFCADAYHLGDRDLSRADALTKAAKKAFSMAGITDPAEQIQVAELYDAFTYQELMWLEATGLCPDGRAGSELERGAFDIGGRLPVNPSGGLLSGHPVIAAGLIRMAEVVRQLRGEAGAAQVKDPSVGVAQGVNGLCGQSHCVWVLSSIRP</sequence>
<dbReference type="RefSeq" id="WP_155303240.1">
    <property type="nucleotide sequence ID" value="NZ_AP021875.1"/>
</dbReference>
<evidence type="ECO:0000259" key="1">
    <source>
        <dbReference type="Pfam" id="PF22691"/>
    </source>
</evidence>
<dbReference type="Gene3D" id="3.40.47.10">
    <property type="match status" value="1"/>
</dbReference>
<name>A0A5K7YWQ8_9BACT</name>
<dbReference type="PANTHER" id="PTHR42870">
    <property type="entry name" value="ACETYL-COA C-ACETYLTRANSFERASE"/>
    <property type="match status" value="1"/>
</dbReference>
<dbReference type="AlphaFoldDB" id="A0A5K7YWQ8"/>
<dbReference type="CDD" id="cd00829">
    <property type="entry name" value="SCP-x_thiolase"/>
    <property type="match status" value="1"/>
</dbReference>
<dbReference type="GO" id="GO:0003988">
    <property type="term" value="F:acetyl-CoA C-acyltransferase activity"/>
    <property type="evidence" value="ECO:0007669"/>
    <property type="project" value="UniProtKB-ARBA"/>
</dbReference>
<feature type="domain" description="Thiolase C-terminal" evidence="1">
    <location>
        <begin position="244"/>
        <end position="378"/>
    </location>
</feature>
<dbReference type="PANTHER" id="PTHR42870:SF1">
    <property type="entry name" value="NON-SPECIFIC LIPID-TRANSFER PROTEIN-LIKE 2"/>
    <property type="match status" value="1"/>
</dbReference>
<protein>
    <recommendedName>
        <fullName evidence="1">Thiolase C-terminal domain-containing protein</fullName>
    </recommendedName>
</protein>
<dbReference type="SUPFAM" id="SSF53901">
    <property type="entry name" value="Thiolase-like"/>
    <property type="match status" value="2"/>
</dbReference>
<proteinExistence type="predicted"/>
<dbReference type="EMBL" id="AP021875">
    <property type="protein sequence ID" value="BBO74192.1"/>
    <property type="molecule type" value="Genomic_DNA"/>
</dbReference>
<dbReference type="Proteomes" id="UP000427769">
    <property type="component" value="Chromosome"/>
</dbReference>
<dbReference type="KEGG" id="dwd:DSCW_16090"/>
<gene>
    <name evidence="2" type="ORF">DSCW_16090</name>
</gene>
<keyword evidence="3" id="KW-1185">Reference proteome</keyword>
<evidence type="ECO:0000313" key="2">
    <source>
        <dbReference type="EMBL" id="BBO74192.1"/>
    </source>
</evidence>
<accession>A0A5K7YWQ8</accession>
<dbReference type="InterPro" id="IPR002155">
    <property type="entry name" value="Thiolase"/>
</dbReference>
<dbReference type="PIRSF" id="PIRSF000429">
    <property type="entry name" value="Ac-CoA_Ac_transf"/>
    <property type="match status" value="1"/>
</dbReference>
<organism evidence="2 3">
    <name type="scientific">Desulfosarcina widdelii</name>
    <dbReference type="NCBI Taxonomy" id="947919"/>
    <lineage>
        <taxon>Bacteria</taxon>
        <taxon>Pseudomonadati</taxon>
        <taxon>Thermodesulfobacteriota</taxon>
        <taxon>Desulfobacteria</taxon>
        <taxon>Desulfobacterales</taxon>
        <taxon>Desulfosarcinaceae</taxon>
        <taxon>Desulfosarcina</taxon>
    </lineage>
</organism>